<evidence type="ECO:0000256" key="7">
    <source>
        <dbReference type="ARBA" id="ARBA00022679"/>
    </source>
</evidence>
<comment type="subunit">
    <text evidence="3">Homooligomer. Rep binds to repeated DNA motifs (iterons). Forms the O-complex, which is a Rep-DNA complex involved in the initiation of RCR. Part of the C- and V-complexes which are RepA-Rep-DNA complexes involved in the c-sense and v-sense transcription.</text>
</comment>
<feature type="binding site" evidence="18">
    <location>
        <position position="87"/>
    </location>
    <ligand>
        <name>a divalent metal cation</name>
        <dbReference type="ChEBI" id="CHEBI:60240"/>
    </ligand>
</feature>
<evidence type="ECO:0000256" key="12">
    <source>
        <dbReference type="ARBA" id="ARBA00022741"/>
    </source>
</evidence>
<evidence type="ECO:0000256" key="5">
    <source>
        <dbReference type="ARBA" id="ARBA00022491"/>
    </source>
</evidence>
<dbReference type="Pfam" id="PF08283">
    <property type="entry name" value="Gemini_AL1_M"/>
    <property type="match status" value="1"/>
</dbReference>
<keyword evidence="9" id="KW-0235">DNA replication</keyword>
<evidence type="ECO:0000256" key="13">
    <source>
        <dbReference type="ARBA" id="ARBA00022759"/>
    </source>
</evidence>
<evidence type="ECO:0000256" key="1">
    <source>
        <dbReference type="ARBA" id="ARBA00004147"/>
    </source>
</evidence>
<evidence type="ECO:0000259" key="20">
    <source>
        <dbReference type="PROSITE" id="PS52020"/>
    </source>
</evidence>
<gene>
    <name evidence="21" type="primary">C1:C2</name>
</gene>
<comment type="subcellular location">
    <subcellularLocation>
        <location evidence="1 19">Host nucleus</location>
    </subcellularLocation>
</comment>
<name>A0A1Z5AZP5_9GEMI</name>
<dbReference type="Gene3D" id="3.40.1310.20">
    <property type="match status" value="1"/>
</dbReference>
<dbReference type="InterPro" id="IPR022692">
    <property type="entry name" value="Gemini_AL1_REP_central"/>
</dbReference>
<dbReference type="GO" id="GO:0000166">
    <property type="term" value="F:nucleotide binding"/>
    <property type="evidence" value="ECO:0007669"/>
    <property type="project" value="UniProtKB-KW"/>
</dbReference>
<keyword evidence="5" id="KW-0678">Repressor</keyword>
<dbReference type="SUPFAM" id="SSF52540">
    <property type="entry name" value="P-loop containing nucleoside triphosphate hydrolases"/>
    <property type="match status" value="1"/>
</dbReference>
<feature type="binding site" evidence="18">
    <location>
        <position position="129"/>
    </location>
    <ligand>
        <name>a divalent metal cation</name>
        <dbReference type="ChEBI" id="CHEBI:60240"/>
    </ligand>
</feature>
<evidence type="ECO:0000256" key="15">
    <source>
        <dbReference type="ARBA" id="ARBA00023124"/>
    </source>
</evidence>
<evidence type="ECO:0000256" key="9">
    <source>
        <dbReference type="ARBA" id="ARBA00022705"/>
    </source>
</evidence>
<comment type="cofactor">
    <cofactor evidence="18">
        <name>Mg(2+)</name>
        <dbReference type="ChEBI" id="CHEBI:18420"/>
    </cofactor>
    <cofactor evidence="18">
        <name>Mn(2+)</name>
        <dbReference type="ChEBI" id="CHEBI:29035"/>
    </cofactor>
    <text evidence="18">Divalent metal cations, possibly Mg(2+) or Mn(2+).</text>
</comment>
<dbReference type="GO" id="GO:0005198">
    <property type="term" value="F:structural molecule activity"/>
    <property type="evidence" value="ECO:0007669"/>
    <property type="project" value="InterPro"/>
</dbReference>
<dbReference type="SUPFAM" id="SSF55464">
    <property type="entry name" value="Origin of replication-binding domain, RBD-like"/>
    <property type="match status" value="1"/>
</dbReference>
<dbReference type="GO" id="GO:0016779">
    <property type="term" value="F:nucleotidyltransferase activity"/>
    <property type="evidence" value="ECO:0007669"/>
    <property type="project" value="UniProtKB-KW"/>
</dbReference>
<evidence type="ECO:0000256" key="4">
    <source>
        <dbReference type="ARBA" id="ARBA00014531"/>
    </source>
</evidence>
<dbReference type="EMBL" id="LN865161">
    <property type="protein sequence ID" value="CRN04286.1"/>
    <property type="molecule type" value="Genomic_DNA"/>
</dbReference>
<evidence type="ECO:0000256" key="11">
    <source>
        <dbReference type="ARBA" id="ARBA00022723"/>
    </source>
</evidence>
<keyword evidence="6 19" id="KW-1048">Host nucleus</keyword>
<evidence type="ECO:0000256" key="16">
    <source>
        <dbReference type="ARBA" id="ARBA00023125"/>
    </source>
</evidence>
<dbReference type="GO" id="GO:0042025">
    <property type="term" value="C:host cell nucleus"/>
    <property type="evidence" value="ECO:0007669"/>
    <property type="project" value="UniProtKB-SubCell"/>
</dbReference>
<evidence type="ECO:0000256" key="2">
    <source>
        <dbReference type="ARBA" id="ARBA00006240"/>
    </source>
</evidence>
<feature type="active site" description="For DNA cleavage activity" evidence="17">
    <location>
        <position position="125"/>
    </location>
</feature>
<dbReference type="GO" id="GO:0006260">
    <property type="term" value="P:DNA replication"/>
    <property type="evidence" value="ECO:0007669"/>
    <property type="project" value="UniProtKB-KW"/>
</dbReference>
<feature type="domain" description="CRESS-DNA virus Rep endonuclease" evidence="20">
    <location>
        <begin position="36"/>
        <end position="138"/>
    </location>
</feature>
<evidence type="ECO:0000256" key="17">
    <source>
        <dbReference type="PIRSR" id="PIRSR601191-1"/>
    </source>
</evidence>
<evidence type="ECO:0000313" key="21">
    <source>
        <dbReference type="EMBL" id="CRN04286.1"/>
    </source>
</evidence>
<keyword evidence="13" id="KW-0255">Endonuclease</keyword>
<organism evidence="21">
    <name type="scientific">Chickpea chlorotic dwarf virus</name>
    <dbReference type="NCBI Taxonomy" id="463360"/>
    <lineage>
        <taxon>Viruses</taxon>
        <taxon>Monodnaviria</taxon>
        <taxon>Shotokuvirae</taxon>
        <taxon>Cressdnaviricota</taxon>
        <taxon>Repensiviricetes</taxon>
        <taxon>Geplafuvirales</taxon>
        <taxon>Geminiviridae</taxon>
        <taxon>Mastrevirus</taxon>
        <taxon>Mastrevirus cicerparvi</taxon>
    </lineage>
</organism>
<keyword evidence="8" id="KW-0548">Nucleotidyltransferase</keyword>
<evidence type="ECO:0000256" key="8">
    <source>
        <dbReference type="ARBA" id="ARBA00022695"/>
    </source>
</evidence>
<accession>A0A1Z5AZP5</accession>
<evidence type="ECO:0000256" key="10">
    <source>
        <dbReference type="ARBA" id="ARBA00022722"/>
    </source>
</evidence>
<keyword evidence="7" id="KW-0808">Transferase</keyword>
<dbReference type="PROSITE" id="PS52020">
    <property type="entry name" value="CRESS_DNA_REP"/>
    <property type="match status" value="1"/>
</dbReference>
<keyword evidence="11 18" id="KW-0479">Metal-binding</keyword>
<proteinExistence type="inferred from homology"/>
<dbReference type="Pfam" id="PF00799">
    <property type="entry name" value="Gemini_AL1"/>
    <property type="match status" value="1"/>
</dbReference>
<dbReference type="InterPro" id="IPR001191">
    <property type="entry name" value="Gemini_AL1_REP"/>
</dbReference>
<evidence type="ECO:0000256" key="3">
    <source>
        <dbReference type="ARBA" id="ARBA00011488"/>
    </source>
</evidence>
<evidence type="ECO:0000256" key="19">
    <source>
        <dbReference type="RuleBase" id="RU361249"/>
    </source>
</evidence>
<dbReference type="InterPro" id="IPR027417">
    <property type="entry name" value="P-loop_NTPase"/>
</dbReference>
<evidence type="ECO:0000256" key="14">
    <source>
        <dbReference type="ARBA" id="ARBA00022801"/>
    </source>
</evidence>
<evidence type="ECO:0000256" key="18">
    <source>
        <dbReference type="PIRSR" id="PIRSR601191-2"/>
    </source>
</evidence>
<dbReference type="InterPro" id="IPR049912">
    <property type="entry name" value="CRESS_DNA_REP"/>
</dbReference>
<sequence length="360" mass="42311">MTKLPLPPCLHACYKIEFEPNLESHNNMPSANKNFRLQSKYVFLTYPKCSSHRDDLFQFLWEKLTPFLIFFLGVATELHQDGTTHYHALIQLDKKPCIRDPSFFDFEGNHPNIQPARNSKQVLDYISKDGDIKTRGDFRDHKISPRKSDARWRTIIQTATSKEEYLDMIKEEFPHEWATKLQWLEYSANKLFPPQQEPYVSPFTESDLRCHEDLAEWRETHLYQERRPGTRIPSLYICGPTRTGKTTWARSLGRHNYWNGTIDFTTYDEHATYNVIDDIPFKFVPLWKQLIGCQSDFTVNPKYGKKKKIKGGIPSIILCNSDEDWMNSMSGQQKDYFEANCVTHYMYDGETFFARESSSH</sequence>
<reference evidence="21" key="1">
    <citation type="submission" date="2015-06" db="EMBL/GenBank/DDBJ databases">
        <authorList>
            <person name="Hoefler B.C."/>
            <person name="Straight P.D."/>
        </authorList>
    </citation>
    <scope>NUCLEOTIDE SEQUENCE</scope>
    <source>
        <strain evidence="21">LE-9</strain>
    </source>
</reference>
<feature type="binding site" evidence="18">
    <location>
        <position position="77"/>
    </location>
    <ligand>
        <name>a divalent metal cation</name>
        <dbReference type="ChEBI" id="CHEBI:60240"/>
    </ligand>
</feature>
<evidence type="ECO:0000256" key="6">
    <source>
        <dbReference type="ARBA" id="ARBA00022562"/>
    </source>
</evidence>
<keyword evidence="10" id="KW-0540">Nuclease</keyword>
<dbReference type="GO" id="GO:0003677">
    <property type="term" value="F:DNA binding"/>
    <property type="evidence" value="ECO:0007669"/>
    <property type="project" value="UniProtKB-KW"/>
</dbReference>
<feature type="binding site" evidence="18">
    <location>
        <position position="85"/>
    </location>
    <ligand>
        <name>a divalent metal cation</name>
        <dbReference type="ChEBI" id="CHEBI:60240"/>
    </ligand>
</feature>
<dbReference type="GO" id="GO:0016888">
    <property type="term" value="F:DNA endonuclease activity, producing 5'-phosphomonoesters"/>
    <property type="evidence" value="ECO:0007669"/>
    <property type="project" value="InterPro"/>
</dbReference>
<keyword evidence="14 19" id="KW-0378">Hydrolase</keyword>
<reference evidence="21" key="2">
    <citation type="submission" date="2017-06" db="EMBL/GenBank/DDBJ databases">
        <title>Identification of Chickpea chlorotic dwarf virus infecting lentils In Pakistan by illumina high-throughput sequencing.</title>
        <authorList>
            <person name="Mumtaz H."/>
            <person name="Serfrez S."/>
            <person name="Amin I."/>
            <person name="Mansoor S."/>
            <person name="Briddon R.W."/>
        </authorList>
    </citation>
    <scope>NUCLEOTIDE SEQUENCE</scope>
    <source>
        <strain evidence="21">LE-9</strain>
    </source>
</reference>
<keyword evidence="16" id="KW-0238">DNA-binding</keyword>
<dbReference type="PRINTS" id="PR00228">
    <property type="entry name" value="GEMCOATCLVL1"/>
</dbReference>
<dbReference type="EC" id="3.1.21.-" evidence="19"/>
<keyword evidence="15" id="KW-0190">Covalent protein-DNA linkage</keyword>
<protein>
    <recommendedName>
        <fullName evidence="4 19">Replication-associated protein</fullName>
        <shortName evidence="19">Rep</shortName>
        <ecNumber evidence="19">3.1.21.-</ecNumber>
    </recommendedName>
</protein>
<dbReference type="InterPro" id="IPR001301">
    <property type="entry name" value="Gemini_AL1_CLV"/>
</dbReference>
<dbReference type="PRINTS" id="PR00227">
    <property type="entry name" value="GEMCOATAL1"/>
</dbReference>
<dbReference type="GO" id="GO:0046872">
    <property type="term" value="F:metal ion binding"/>
    <property type="evidence" value="ECO:0007669"/>
    <property type="project" value="UniProtKB-KW"/>
</dbReference>
<keyword evidence="12" id="KW-0547">Nucleotide-binding</keyword>
<comment type="similarity">
    <text evidence="2 19">Belongs to the geminiviridae Rep protein family.</text>
</comment>